<keyword evidence="2" id="KW-0808">Transferase</keyword>
<organism evidence="11 12">
    <name type="scientific">Symbiochloris irregularis</name>
    <dbReference type="NCBI Taxonomy" id="706552"/>
    <lineage>
        <taxon>Eukaryota</taxon>
        <taxon>Viridiplantae</taxon>
        <taxon>Chlorophyta</taxon>
        <taxon>core chlorophytes</taxon>
        <taxon>Trebouxiophyceae</taxon>
        <taxon>Trebouxiales</taxon>
        <taxon>Trebouxiaceae</taxon>
        <taxon>Symbiochloris</taxon>
    </lineage>
</organism>
<dbReference type="SMART" id="SM00490">
    <property type="entry name" value="HELICc"/>
    <property type="match status" value="1"/>
</dbReference>
<evidence type="ECO:0000256" key="7">
    <source>
        <dbReference type="ARBA" id="ARBA00049244"/>
    </source>
</evidence>
<dbReference type="Pfam" id="PF20470">
    <property type="entry name" value="HTH_61"/>
    <property type="match status" value="1"/>
</dbReference>
<dbReference type="Gene3D" id="1.10.150.20">
    <property type="entry name" value="5' to 3' exonuclease, C-terminal subdomain"/>
    <property type="match status" value="1"/>
</dbReference>
<dbReference type="PROSITE" id="PS51194">
    <property type="entry name" value="HELICASE_CTER"/>
    <property type="match status" value="1"/>
</dbReference>
<protein>
    <recommendedName>
        <fullName evidence="1">DNA-directed DNA polymerase</fullName>
        <ecNumber evidence="1">2.7.7.7</ecNumber>
    </recommendedName>
</protein>
<dbReference type="InterPro" id="IPR001650">
    <property type="entry name" value="Helicase_C-like"/>
</dbReference>
<reference evidence="11 12" key="1">
    <citation type="journal article" date="2024" name="Nat. Commun.">
        <title>Phylogenomics reveals the evolutionary origins of lichenization in chlorophyte algae.</title>
        <authorList>
            <person name="Puginier C."/>
            <person name="Libourel C."/>
            <person name="Otte J."/>
            <person name="Skaloud P."/>
            <person name="Haon M."/>
            <person name="Grisel S."/>
            <person name="Petersen M."/>
            <person name="Berrin J.G."/>
            <person name="Delaux P.M."/>
            <person name="Dal Grande F."/>
            <person name="Keller J."/>
        </authorList>
    </citation>
    <scope>NUCLEOTIDE SEQUENCE [LARGE SCALE GENOMIC DNA]</scope>
    <source>
        <strain evidence="11 12">SAG 2036</strain>
    </source>
</reference>
<dbReference type="PROSITE" id="PS51192">
    <property type="entry name" value="HELICASE_ATP_BIND_1"/>
    <property type="match status" value="1"/>
</dbReference>
<dbReference type="InterPro" id="IPR046931">
    <property type="entry name" value="HTH_61"/>
</dbReference>
<dbReference type="Pfam" id="PF00270">
    <property type="entry name" value="DEAD"/>
    <property type="match status" value="1"/>
</dbReference>
<dbReference type="EC" id="2.7.7.7" evidence="1"/>
<dbReference type="CDD" id="cd18795">
    <property type="entry name" value="SF2_C_Ski2"/>
    <property type="match status" value="1"/>
</dbReference>
<evidence type="ECO:0000256" key="1">
    <source>
        <dbReference type="ARBA" id="ARBA00012417"/>
    </source>
</evidence>
<evidence type="ECO:0000256" key="6">
    <source>
        <dbReference type="ARBA" id="ARBA00022932"/>
    </source>
</evidence>
<dbReference type="InterPro" id="IPR014001">
    <property type="entry name" value="Helicase_ATP-bd"/>
</dbReference>
<evidence type="ECO:0000313" key="11">
    <source>
        <dbReference type="EMBL" id="KAK9789552.1"/>
    </source>
</evidence>
<feature type="domain" description="Helicase ATP-binding" evidence="9">
    <location>
        <begin position="12"/>
        <end position="201"/>
    </location>
</feature>
<sequence>MYQWQADCLDSEGVLEGHSNLLVCAPTSAGKSLVGEVAMLRRVLQTGRAALLVLPFRALCAEKATHLERLLQPTGKEVQRCYGQAKGGSTLKKDTAVMVCTVEKANIIVNRMMEERTLNELCCVVVDEVHMLADAQRGGILESLCTKILFHAGPESLIGDADMRSPESSAGEGIQVIAMSATIAQDSALKLATWLHARLYTTDFRPVPLTMHLKVGRELRAANGRVTRTLECPADWEKRDPDLIAWLAKETVTAGHSVLVFCATKRACEAVASMIAQLVDVPERRDVPQSSMDSQRRSQDRARITRADALAELQRMPGQVRSALREVMARGTAFHHADLSSDERELVERAYKAGAISVLTATSTVAAGVNLPARRVICQPYMGLKDNVLEAAKWRQMAGRAGRAGLDTHGEAILLATSGVPLHKLEPLLQEDMAALGSRLQHDLGGMKRTMLEAVATGAVVTPDDVHRYASATLLAATQNFEAVAQSAITALKWLVERKLLLWDNKARAYEAMLLGKACLASGMDPEQTLMVHQDLVRARESFNFETELHLVFLITPVEEDLAPEHMAFCRNLSHLPKNAANVAEKVGLSQGLVAKLSMASRVRQGGQGGRGPESNDERVARRFYSALVLHDLIQEVPSDELQAKYGVKQGPLHQLQERAGPFAAMVAAFCHKVGWFMFEDLITRLQARVWFGVRQDIVALTDIPHVKGRRARLLYDADLRTPKAIHQASVDTVAAALLKGSSSTTPRDERMIRAAAGKIKAGARAMLEAQGRESKAEAAAIKALLAASSSASQATQAQGTPVQEGNEQPAVTSPHKAKPAMMSPRPNTKLIEAPTQLGLPPKAQQLKGVTVVQSAEAVTAFTSTWSQQKQWAFSISTRPAARPASANNASLHLPPHPDSLNLEDTERAKSSEHASTSASAEGIAVTWNDDFIAYLPLSSVTWSFIAPVLHSRSCKKVTYNLKPQLAALRCTFGSAGYIVQPCLDVRIMAWLVKPDNCSVVGDDDTRQLPKIASLKGRRAQACEAATIARLLASHLIPRLHSQGLVQPLKRTEMPLVPVLATMEGLGVAFNPGLLKQIKAPLKRRLYELEMLAYKAAGENFCMGSSKEVSQILFEKLKLPVPPSAHTTSSKSGYWSTGKQVLEDLASEHDLPKMIIEHRQIEKRLAGFVEFEQQDQRRLPHDPPDLIRIGGVICQTETATGRLAMNCVNLQNVPKSTDFEVPSTQLMPSQEPGLQHRVHSANIRSAFVAPAGYVLLSADYCQLELRLMAHFSQDADLVAVLSDPHQDPFTHLAHTWLRAPILQVTLEQRTQAKRLAYGLLYGMGSMALSKDLGCDPKTAEELSAQFIASLPGVDAWLQKVRESCRQLGYVQTLNGRRRYLPHISGGPRGDAKAAERQAVNTVCQGSAADLVKDAMIALHATLEQCSAGGANLKAERAKLLVQIHDELLFEVPIRQLQETAVKIRGCMEGAATLRVPLRVKLHVGPSWGDLKVYTG</sequence>
<dbReference type="InterPro" id="IPR011545">
    <property type="entry name" value="DEAD/DEAH_box_helicase_dom"/>
</dbReference>
<dbReference type="Pfam" id="PF00476">
    <property type="entry name" value="DNA_pol_A"/>
    <property type="match status" value="1"/>
</dbReference>
<evidence type="ECO:0000256" key="8">
    <source>
        <dbReference type="SAM" id="MobiDB-lite"/>
    </source>
</evidence>
<dbReference type="InterPro" id="IPR002298">
    <property type="entry name" value="DNA_polymerase_A"/>
</dbReference>
<dbReference type="Gene3D" id="1.20.1060.10">
    <property type="entry name" value="Taq DNA Polymerase, Chain T, domain 4"/>
    <property type="match status" value="1"/>
</dbReference>
<evidence type="ECO:0000256" key="5">
    <source>
        <dbReference type="ARBA" id="ARBA00022840"/>
    </source>
</evidence>
<keyword evidence="12" id="KW-1185">Reference proteome</keyword>
<dbReference type="InterPro" id="IPR019760">
    <property type="entry name" value="DNA-dir_DNA_pol_A_CS"/>
</dbReference>
<proteinExistence type="predicted"/>
<dbReference type="SMART" id="SM00487">
    <property type="entry name" value="DEXDc"/>
    <property type="match status" value="1"/>
</dbReference>
<dbReference type="SUPFAM" id="SSF53098">
    <property type="entry name" value="Ribonuclease H-like"/>
    <property type="match status" value="1"/>
</dbReference>
<dbReference type="InterPro" id="IPR043502">
    <property type="entry name" value="DNA/RNA_pol_sf"/>
</dbReference>
<dbReference type="GO" id="GO:0003887">
    <property type="term" value="F:DNA-directed DNA polymerase activity"/>
    <property type="evidence" value="ECO:0007669"/>
    <property type="project" value="UniProtKB-KW"/>
</dbReference>
<dbReference type="Proteomes" id="UP001465755">
    <property type="component" value="Unassembled WGS sequence"/>
</dbReference>
<dbReference type="InterPro" id="IPR012337">
    <property type="entry name" value="RNaseH-like_sf"/>
</dbReference>
<dbReference type="GO" id="GO:0006302">
    <property type="term" value="P:double-strand break repair"/>
    <property type="evidence" value="ECO:0007669"/>
    <property type="project" value="TreeGrafter"/>
</dbReference>
<keyword evidence="6" id="KW-0239">DNA-directed DNA polymerase</keyword>
<feature type="region of interest" description="Disordered" evidence="8">
    <location>
        <begin position="885"/>
        <end position="916"/>
    </location>
</feature>
<evidence type="ECO:0000256" key="4">
    <source>
        <dbReference type="ARBA" id="ARBA00022741"/>
    </source>
</evidence>
<evidence type="ECO:0000256" key="3">
    <source>
        <dbReference type="ARBA" id="ARBA00022695"/>
    </source>
</evidence>
<dbReference type="Gene3D" id="3.40.50.300">
    <property type="entry name" value="P-loop containing nucleotide triphosphate hydrolases"/>
    <property type="match status" value="2"/>
</dbReference>
<dbReference type="InterPro" id="IPR048960">
    <property type="entry name" value="POLQ-like_helical"/>
</dbReference>
<accession>A0AAW1NM20</accession>
<evidence type="ECO:0000259" key="10">
    <source>
        <dbReference type="PROSITE" id="PS51194"/>
    </source>
</evidence>
<dbReference type="CDD" id="cd08638">
    <property type="entry name" value="DNA_pol_A_theta"/>
    <property type="match status" value="1"/>
</dbReference>
<dbReference type="Pfam" id="PF21099">
    <property type="entry name" value="POLQ_helical"/>
    <property type="match status" value="1"/>
</dbReference>
<keyword evidence="5" id="KW-0067">ATP-binding</keyword>
<dbReference type="Gene3D" id="1.10.3380.20">
    <property type="match status" value="1"/>
</dbReference>
<evidence type="ECO:0000259" key="9">
    <source>
        <dbReference type="PROSITE" id="PS51192"/>
    </source>
</evidence>
<dbReference type="GO" id="GO:0005524">
    <property type="term" value="F:ATP binding"/>
    <property type="evidence" value="ECO:0007669"/>
    <property type="project" value="UniProtKB-KW"/>
</dbReference>
<feature type="region of interest" description="Disordered" evidence="8">
    <location>
        <begin position="793"/>
        <end position="828"/>
    </location>
</feature>
<dbReference type="FunFam" id="1.10.150.20:FF:000002">
    <property type="entry name" value="DNA polymerase I"/>
    <property type="match status" value="1"/>
</dbReference>
<dbReference type="InterPro" id="IPR027417">
    <property type="entry name" value="P-loop_NTPase"/>
</dbReference>
<comment type="catalytic activity">
    <reaction evidence="7">
        <text>DNA(n) + a 2'-deoxyribonucleoside 5'-triphosphate = DNA(n+1) + diphosphate</text>
        <dbReference type="Rhea" id="RHEA:22508"/>
        <dbReference type="Rhea" id="RHEA-COMP:17339"/>
        <dbReference type="Rhea" id="RHEA-COMP:17340"/>
        <dbReference type="ChEBI" id="CHEBI:33019"/>
        <dbReference type="ChEBI" id="CHEBI:61560"/>
        <dbReference type="ChEBI" id="CHEBI:173112"/>
        <dbReference type="EC" id="2.7.7.7"/>
    </reaction>
</comment>
<feature type="compositionally biased region" description="Polar residues" evidence="8">
    <location>
        <begin position="799"/>
        <end position="812"/>
    </location>
</feature>
<dbReference type="PROSITE" id="PS00447">
    <property type="entry name" value="DNA_POLYMERASE_A"/>
    <property type="match status" value="1"/>
</dbReference>
<dbReference type="PANTHER" id="PTHR10133">
    <property type="entry name" value="DNA POLYMERASE I"/>
    <property type="match status" value="1"/>
</dbReference>
<dbReference type="SUPFAM" id="SSF52540">
    <property type="entry name" value="P-loop containing nucleoside triphosphate hydrolases"/>
    <property type="match status" value="1"/>
</dbReference>
<comment type="caution">
    <text evidence="11">The sequence shown here is derived from an EMBL/GenBank/DDBJ whole genome shotgun (WGS) entry which is preliminary data.</text>
</comment>
<evidence type="ECO:0000256" key="2">
    <source>
        <dbReference type="ARBA" id="ARBA00022679"/>
    </source>
</evidence>
<dbReference type="GO" id="GO:0003677">
    <property type="term" value="F:DNA binding"/>
    <property type="evidence" value="ECO:0007669"/>
    <property type="project" value="InterPro"/>
</dbReference>
<dbReference type="Gene3D" id="3.30.420.10">
    <property type="entry name" value="Ribonuclease H-like superfamily/Ribonuclease H"/>
    <property type="match status" value="1"/>
</dbReference>
<keyword evidence="3" id="KW-0548">Nucleotidyltransferase</keyword>
<dbReference type="PRINTS" id="PR00868">
    <property type="entry name" value="DNAPOLI"/>
</dbReference>
<dbReference type="Gene3D" id="3.30.70.370">
    <property type="match status" value="1"/>
</dbReference>
<evidence type="ECO:0000313" key="12">
    <source>
        <dbReference type="Proteomes" id="UP001465755"/>
    </source>
</evidence>
<dbReference type="Pfam" id="PF00271">
    <property type="entry name" value="Helicase_C"/>
    <property type="match status" value="1"/>
</dbReference>
<gene>
    <name evidence="11" type="ORF">WJX73_010627</name>
</gene>
<keyword evidence="4" id="KW-0547">Nucleotide-binding</keyword>
<dbReference type="SMART" id="SM00482">
    <property type="entry name" value="POLAc"/>
    <property type="match status" value="1"/>
</dbReference>
<feature type="domain" description="Helicase C-terminal" evidence="10">
    <location>
        <begin position="239"/>
        <end position="467"/>
    </location>
</feature>
<dbReference type="SUPFAM" id="SSF158702">
    <property type="entry name" value="Sec63 N-terminal domain-like"/>
    <property type="match status" value="1"/>
</dbReference>
<dbReference type="SUPFAM" id="SSF56672">
    <property type="entry name" value="DNA/RNA polymerases"/>
    <property type="match status" value="1"/>
</dbReference>
<dbReference type="InterPro" id="IPR001098">
    <property type="entry name" value="DNA-dir_DNA_pol_A_palm_dom"/>
</dbReference>
<name>A0AAW1NM20_9CHLO</name>
<dbReference type="CDD" id="cd18026">
    <property type="entry name" value="DEXHc_POLQ-like"/>
    <property type="match status" value="1"/>
</dbReference>
<dbReference type="InterPro" id="IPR036397">
    <property type="entry name" value="RNaseH_sf"/>
</dbReference>
<dbReference type="PANTHER" id="PTHR10133:SF62">
    <property type="entry name" value="DNA POLYMERASE THETA"/>
    <property type="match status" value="1"/>
</dbReference>
<dbReference type="GO" id="GO:0006261">
    <property type="term" value="P:DNA-templated DNA replication"/>
    <property type="evidence" value="ECO:0007669"/>
    <property type="project" value="InterPro"/>
</dbReference>
<dbReference type="EMBL" id="JALJOQ010000207">
    <property type="protein sequence ID" value="KAK9789552.1"/>
    <property type="molecule type" value="Genomic_DNA"/>
</dbReference>